<dbReference type="EC" id="3.2.2.27" evidence="3"/>
<evidence type="ECO:0000313" key="14">
    <source>
        <dbReference type="EMBL" id="QTD53795.1"/>
    </source>
</evidence>
<dbReference type="SMART" id="SM00986">
    <property type="entry name" value="UDG"/>
    <property type="match status" value="1"/>
</dbReference>
<evidence type="ECO:0000256" key="7">
    <source>
        <dbReference type="ARBA" id="ARBA00022763"/>
    </source>
</evidence>
<comment type="similarity">
    <text evidence="2">Belongs to the uracil-DNA glycosylase (UDG) superfamily. Type 4 (UDGa) family.</text>
</comment>
<dbReference type="Pfam" id="PF03167">
    <property type="entry name" value="UDG"/>
    <property type="match status" value="1"/>
</dbReference>
<evidence type="ECO:0000256" key="10">
    <source>
        <dbReference type="ARBA" id="ARBA00023014"/>
    </source>
</evidence>
<keyword evidence="5" id="KW-0004">4Fe-4S</keyword>
<dbReference type="PANTHER" id="PTHR33693:SF1">
    <property type="entry name" value="TYPE-4 URACIL-DNA GLYCOSYLASE"/>
    <property type="match status" value="1"/>
</dbReference>
<dbReference type="InterPro" id="IPR005273">
    <property type="entry name" value="Ura-DNA_glyco_family4"/>
</dbReference>
<evidence type="ECO:0000256" key="6">
    <source>
        <dbReference type="ARBA" id="ARBA00022723"/>
    </source>
</evidence>
<evidence type="ECO:0000256" key="9">
    <source>
        <dbReference type="ARBA" id="ARBA00023004"/>
    </source>
</evidence>
<keyword evidence="9" id="KW-0408">Iron</keyword>
<dbReference type="InterPro" id="IPR005122">
    <property type="entry name" value="Uracil-DNA_glycosylase-like"/>
</dbReference>
<dbReference type="KEGG" id="scor:J3U87_15200"/>
<dbReference type="InterPro" id="IPR036895">
    <property type="entry name" value="Uracil-DNA_glycosylase-like_sf"/>
</dbReference>
<dbReference type="InterPro" id="IPR051536">
    <property type="entry name" value="UDG_Type-4/5"/>
</dbReference>
<evidence type="ECO:0000256" key="5">
    <source>
        <dbReference type="ARBA" id="ARBA00022485"/>
    </source>
</evidence>
<dbReference type="PANTHER" id="PTHR33693">
    <property type="entry name" value="TYPE-5 URACIL-DNA GLYCOSYLASE"/>
    <property type="match status" value="1"/>
</dbReference>
<keyword evidence="6" id="KW-0479">Metal-binding</keyword>
<evidence type="ECO:0000256" key="1">
    <source>
        <dbReference type="ARBA" id="ARBA00001400"/>
    </source>
</evidence>
<evidence type="ECO:0000256" key="8">
    <source>
        <dbReference type="ARBA" id="ARBA00022801"/>
    </source>
</evidence>
<evidence type="ECO:0000256" key="12">
    <source>
        <dbReference type="SAM" id="MobiDB-lite"/>
    </source>
</evidence>
<keyword evidence="10" id="KW-0411">Iron-sulfur</keyword>
<organism evidence="14 15">
    <name type="scientific">Sulfidibacter corallicola</name>
    <dbReference type="NCBI Taxonomy" id="2818388"/>
    <lineage>
        <taxon>Bacteria</taxon>
        <taxon>Pseudomonadati</taxon>
        <taxon>Acidobacteriota</taxon>
        <taxon>Holophagae</taxon>
        <taxon>Acanthopleuribacterales</taxon>
        <taxon>Acanthopleuribacteraceae</taxon>
        <taxon>Sulfidibacter</taxon>
    </lineage>
</organism>
<feature type="region of interest" description="Disordered" evidence="12">
    <location>
        <begin position="33"/>
        <end position="75"/>
    </location>
</feature>
<evidence type="ECO:0000259" key="13">
    <source>
        <dbReference type="SMART" id="SM00986"/>
    </source>
</evidence>
<sequence>MTVLEDLQNYLAYMETVGFGNLQVPADLFARTARRSPAERTASRAAPSQSMPTFAPPPANPLADGTRAVAEKPAPAKAAAAPSLLSIMDMMKGPALESEDNQAKADQVGGETKVDRLRNLYQTFHACQACALGTTRNRFVFGEGDPEASLMFIGEGPGRDEDMAGRPFVGAAGQLLNRIIEAMGFRRDQVFIANVVKCRPPQNRKPLPDETSACTPILVKQIEFVNPKIIVALGATPFCFLKGQNVSIMRHRGQFFKWRDYRVMPTFHPAYILRNPVSKRDVWDDMKKVLAELKKS</sequence>
<evidence type="ECO:0000313" key="15">
    <source>
        <dbReference type="Proteomes" id="UP000663929"/>
    </source>
</evidence>
<dbReference type="GO" id="GO:0051539">
    <property type="term" value="F:4 iron, 4 sulfur cluster binding"/>
    <property type="evidence" value="ECO:0007669"/>
    <property type="project" value="UniProtKB-KW"/>
</dbReference>
<accession>A0A8A4U4X1</accession>
<keyword evidence="11" id="KW-0234">DNA repair</keyword>
<gene>
    <name evidence="14" type="ORF">J3U87_15200</name>
</gene>
<dbReference type="Gene3D" id="3.40.470.10">
    <property type="entry name" value="Uracil-DNA glycosylase-like domain"/>
    <property type="match status" value="1"/>
</dbReference>
<reference evidence="14" key="1">
    <citation type="submission" date="2021-03" db="EMBL/GenBank/DDBJ databases">
        <title>Acanthopleuribacteraceae sp. M133.</title>
        <authorList>
            <person name="Wang G."/>
        </authorList>
    </citation>
    <scope>NUCLEOTIDE SEQUENCE</scope>
    <source>
        <strain evidence="14">M133</strain>
    </source>
</reference>
<dbReference type="GO" id="GO:0004844">
    <property type="term" value="F:uracil DNA N-glycosylase activity"/>
    <property type="evidence" value="ECO:0007669"/>
    <property type="project" value="UniProtKB-EC"/>
</dbReference>
<keyword evidence="15" id="KW-1185">Reference proteome</keyword>
<dbReference type="SUPFAM" id="SSF52141">
    <property type="entry name" value="Uracil-DNA glycosylase-like"/>
    <property type="match status" value="1"/>
</dbReference>
<dbReference type="RefSeq" id="WP_237383895.1">
    <property type="nucleotide sequence ID" value="NZ_CP071793.1"/>
</dbReference>
<keyword evidence="8" id="KW-0378">Hydrolase</keyword>
<dbReference type="CDD" id="cd10030">
    <property type="entry name" value="UDG-F4_TTUDGA_SPO1dp_like"/>
    <property type="match status" value="1"/>
</dbReference>
<dbReference type="Proteomes" id="UP000663929">
    <property type="component" value="Chromosome"/>
</dbReference>
<dbReference type="AlphaFoldDB" id="A0A8A4U4X1"/>
<evidence type="ECO:0000256" key="3">
    <source>
        <dbReference type="ARBA" id="ARBA00012030"/>
    </source>
</evidence>
<dbReference type="SMART" id="SM00987">
    <property type="entry name" value="UreE_C"/>
    <property type="match status" value="1"/>
</dbReference>
<dbReference type="NCBIfam" id="TIGR00758">
    <property type="entry name" value="UDG_fam4"/>
    <property type="match status" value="1"/>
</dbReference>
<proteinExistence type="inferred from homology"/>
<evidence type="ECO:0000256" key="2">
    <source>
        <dbReference type="ARBA" id="ARBA00006521"/>
    </source>
</evidence>
<dbReference type="GO" id="GO:0006281">
    <property type="term" value="P:DNA repair"/>
    <property type="evidence" value="ECO:0007669"/>
    <property type="project" value="UniProtKB-KW"/>
</dbReference>
<feature type="domain" description="Uracil-DNA glycosylase-like" evidence="13">
    <location>
        <begin position="141"/>
        <end position="287"/>
    </location>
</feature>
<keyword evidence="7" id="KW-0227">DNA damage</keyword>
<dbReference type="EMBL" id="CP071793">
    <property type="protein sequence ID" value="QTD53795.1"/>
    <property type="molecule type" value="Genomic_DNA"/>
</dbReference>
<evidence type="ECO:0000256" key="4">
    <source>
        <dbReference type="ARBA" id="ARBA00019403"/>
    </source>
</evidence>
<evidence type="ECO:0000256" key="11">
    <source>
        <dbReference type="ARBA" id="ARBA00023204"/>
    </source>
</evidence>
<protein>
    <recommendedName>
        <fullName evidence="4">Type-4 uracil-DNA glycosylase</fullName>
        <ecNumber evidence="3">3.2.2.27</ecNumber>
    </recommendedName>
</protein>
<name>A0A8A4U4X1_SULCO</name>
<comment type="catalytic activity">
    <reaction evidence="1">
        <text>Hydrolyzes single-stranded DNA or mismatched double-stranded DNA and polynucleotides, releasing free uracil.</text>
        <dbReference type="EC" id="3.2.2.27"/>
    </reaction>
</comment>
<dbReference type="GO" id="GO:0046872">
    <property type="term" value="F:metal ion binding"/>
    <property type="evidence" value="ECO:0007669"/>
    <property type="project" value="UniProtKB-KW"/>
</dbReference>